<sequence length="183" mass="20548">MAGSRRRLKKTRTVVSMKKRNKLRTVARVPNEISAGRLSIPQKLGAEANWDQEKTLISNYQRNGFLADPNAGFGRNKRPAGTLEVAVLEEGADAAESDDDLRTVEGKQRRSGKAPLTKLTTHQRQVMQRLTDAHGDDVEAMVRDTKLNSMLLPASKLHKLLASYKVFGDRGRCPFRVPNKRLW</sequence>
<evidence type="ECO:0000313" key="6">
    <source>
        <dbReference type="EMBL" id="KAK9826477.1"/>
    </source>
</evidence>
<evidence type="ECO:0000256" key="2">
    <source>
        <dbReference type="ARBA" id="ARBA00008479"/>
    </source>
</evidence>
<dbReference type="InterPro" id="IPR019002">
    <property type="entry name" value="Ribosome_biogenesis_Nop16"/>
</dbReference>
<keyword evidence="4" id="KW-0539">Nucleus</keyword>
<dbReference type="Proteomes" id="UP001445335">
    <property type="component" value="Unassembled WGS sequence"/>
</dbReference>
<reference evidence="6 7" key="1">
    <citation type="journal article" date="2024" name="Nat. Commun.">
        <title>Phylogenomics reveals the evolutionary origins of lichenization in chlorophyte algae.</title>
        <authorList>
            <person name="Puginier C."/>
            <person name="Libourel C."/>
            <person name="Otte J."/>
            <person name="Skaloud P."/>
            <person name="Haon M."/>
            <person name="Grisel S."/>
            <person name="Petersen M."/>
            <person name="Berrin J.G."/>
            <person name="Delaux P.M."/>
            <person name="Dal Grande F."/>
            <person name="Keller J."/>
        </authorList>
    </citation>
    <scope>NUCLEOTIDE SEQUENCE [LARGE SCALE GENOMIC DNA]</scope>
    <source>
        <strain evidence="6 7">SAG 245.80</strain>
    </source>
</reference>
<keyword evidence="7" id="KW-1185">Reference proteome</keyword>
<feature type="region of interest" description="Disordered" evidence="5">
    <location>
        <begin position="94"/>
        <end position="118"/>
    </location>
</feature>
<evidence type="ECO:0000313" key="7">
    <source>
        <dbReference type="Proteomes" id="UP001445335"/>
    </source>
</evidence>
<comment type="similarity">
    <text evidence="2">Belongs to the NOP16 family.</text>
</comment>
<organism evidence="6 7">
    <name type="scientific">Elliptochloris bilobata</name>
    <dbReference type="NCBI Taxonomy" id="381761"/>
    <lineage>
        <taxon>Eukaryota</taxon>
        <taxon>Viridiplantae</taxon>
        <taxon>Chlorophyta</taxon>
        <taxon>core chlorophytes</taxon>
        <taxon>Trebouxiophyceae</taxon>
        <taxon>Trebouxiophyceae incertae sedis</taxon>
        <taxon>Elliptochloris clade</taxon>
        <taxon>Elliptochloris</taxon>
    </lineage>
</organism>
<dbReference type="PANTHER" id="PTHR13243:SF1">
    <property type="entry name" value="NUCLEOLAR PROTEIN 16"/>
    <property type="match status" value="1"/>
</dbReference>
<evidence type="ECO:0000256" key="3">
    <source>
        <dbReference type="ARBA" id="ARBA00015522"/>
    </source>
</evidence>
<protein>
    <recommendedName>
        <fullName evidence="3">Nucleolar protein 16</fullName>
    </recommendedName>
</protein>
<dbReference type="GO" id="GO:0042273">
    <property type="term" value="P:ribosomal large subunit biogenesis"/>
    <property type="evidence" value="ECO:0007669"/>
    <property type="project" value="TreeGrafter"/>
</dbReference>
<dbReference type="GO" id="GO:0005730">
    <property type="term" value="C:nucleolus"/>
    <property type="evidence" value="ECO:0007669"/>
    <property type="project" value="UniProtKB-SubCell"/>
</dbReference>
<dbReference type="EMBL" id="JALJOU010000064">
    <property type="protein sequence ID" value="KAK9826477.1"/>
    <property type="molecule type" value="Genomic_DNA"/>
</dbReference>
<dbReference type="PANTHER" id="PTHR13243">
    <property type="entry name" value="HSPC111 PROTEIN-RELATED"/>
    <property type="match status" value="1"/>
</dbReference>
<dbReference type="AlphaFoldDB" id="A0AAW1QYG9"/>
<evidence type="ECO:0000256" key="4">
    <source>
        <dbReference type="ARBA" id="ARBA00023242"/>
    </source>
</evidence>
<accession>A0AAW1QYG9</accession>
<evidence type="ECO:0000256" key="1">
    <source>
        <dbReference type="ARBA" id="ARBA00004604"/>
    </source>
</evidence>
<gene>
    <name evidence="6" type="ORF">WJX81_003338</name>
</gene>
<comment type="subcellular location">
    <subcellularLocation>
        <location evidence="1">Nucleus</location>
        <location evidence="1">Nucleolus</location>
    </subcellularLocation>
</comment>
<dbReference type="Pfam" id="PF09420">
    <property type="entry name" value="Nop16"/>
    <property type="match status" value="1"/>
</dbReference>
<comment type="caution">
    <text evidence="6">The sequence shown here is derived from an EMBL/GenBank/DDBJ whole genome shotgun (WGS) entry which is preliminary data.</text>
</comment>
<evidence type="ECO:0000256" key="5">
    <source>
        <dbReference type="SAM" id="MobiDB-lite"/>
    </source>
</evidence>
<name>A0AAW1QYG9_9CHLO</name>
<proteinExistence type="inferred from homology"/>